<feature type="compositionally biased region" description="Gly residues" evidence="1">
    <location>
        <begin position="1"/>
        <end position="11"/>
    </location>
</feature>
<feature type="region of interest" description="Disordered" evidence="1">
    <location>
        <begin position="1"/>
        <end position="50"/>
    </location>
</feature>
<keyword evidence="3" id="KW-1185">Reference proteome</keyword>
<accession>A0ABQ5CAC4</accession>
<proteinExistence type="predicted"/>
<comment type="caution">
    <text evidence="2">The sequence shown here is derived from an EMBL/GenBank/DDBJ whole genome shotgun (WGS) entry which is preliminary data.</text>
</comment>
<reference evidence="2" key="2">
    <citation type="submission" date="2022-01" db="EMBL/GenBank/DDBJ databases">
        <authorList>
            <person name="Yamashiro T."/>
            <person name="Shiraishi A."/>
            <person name="Satake H."/>
            <person name="Nakayama K."/>
        </authorList>
    </citation>
    <scope>NUCLEOTIDE SEQUENCE</scope>
</reference>
<dbReference type="Proteomes" id="UP001151760">
    <property type="component" value="Unassembled WGS sequence"/>
</dbReference>
<reference evidence="2" key="1">
    <citation type="journal article" date="2022" name="Int. J. Mol. Sci.">
        <title>Draft Genome of Tanacetum Coccineum: Genomic Comparison of Closely Related Tanacetum-Family Plants.</title>
        <authorList>
            <person name="Yamashiro T."/>
            <person name="Shiraishi A."/>
            <person name="Nakayama K."/>
            <person name="Satake H."/>
        </authorList>
    </citation>
    <scope>NUCLEOTIDE SEQUENCE</scope>
</reference>
<dbReference type="EMBL" id="BQNB010014019">
    <property type="protein sequence ID" value="GJT23013.1"/>
    <property type="molecule type" value="Genomic_DNA"/>
</dbReference>
<gene>
    <name evidence="2" type="ORF">Tco_0892950</name>
</gene>
<protein>
    <submittedName>
        <fullName evidence="2">Uncharacterized protein</fullName>
    </submittedName>
</protein>
<name>A0ABQ5CAC4_9ASTR</name>
<feature type="compositionally biased region" description="Basic and acidic residues" evidence="1">
    <location>
        <begin position="39"/>
        <end position="50"/>
    </location>
</feature>
<evidence type="ECO:0000313" key="2">
    <source>
        <dbReference type="EMBL" id="GJT23013.1"/>
    </source>
</evidence>
<feature type="compositionally biased region" description="Basic residues" evidence="1">
    <location>
        <begin position="24"/>
        <end position="33"/>
    </location>
</feature>
<organism evidence="2 3">
    <name type="scientific">Tanacetum coccineum</name>
    <dbReference type="NCBI Taxonomy" id="301880"/>
    <lineage>
        <taxon>Eukaryota</taxon>
        <taxon>Viridiplantae</taxon>
        <taxon>Streptophyta</taxon>
        <taxon>Embryophyta</taxon>
        <taxon>Tracheophyta</taxon>
        <taxon>Spermatophyta</taxon>
        <taxon>Magnoliopsida</taxon>
        <taxon>eudicotyledons</taxon>
        <taxon>Gunneridae</taxon>
        <taxon>Pentapetalae</taxon>
        <taxon>asterids</taxon>
        <taxon>campanulids</taxon>
        <taxon>Asterales</taxon>
        <taxon>Asteraceae</taxon>
        <taxon>Asteroideae</taxon>
        <taxon>Anthemideae</taxon>
        <taxon>Anthemidinae</taxon>
        <taxon>Tanacetum</taxon>
    </lineage>
</organism>
<sequence>MITSRGAGGRMGTMTVGACGAGGRRGRERRRARMMQQQADRDDSRDSLSKDCNVEDAKGVCVAVAYIEQKEGDVAQFMVTKELRDGLVSYLGSEGGEIIKVLGSYVYS</sequence>
<evidence type="ECO:0000313" key="3">
    <source>
        <dbReference type="Proteomes" id="UP001151760"/>
    </source>
</evidence>
<evidence type="ECO:0000256" key="1">
    <source>
        <dbReference type="SAM" id="MobiDB-lite"/>
    </source>
</evidence>